<keyword evidence="1" id="KW-1185">Reference proteome</keyword>
<accession>A0A0K0DME0</accession>
<dbReference type="Proteomes" id="UP000035642">
    <property type="component" value="Unassembled WGS sequence"/>
</dbReference>
<reference evidence="1" key="1">
    <citation type="submission" date="2012-09" db="EMBL/GenBank/DDBJ databases">
        <authorList>
            <person name="Martin A.A."/>
        </authorList>
    </citation>
    <scope>NUCLEOTIDE SEQUENCE</scope>
</reference>
<proteinExistence type="predicted"/>
<name>A0A0K0DME0_ANGCA</name>
<dbReference type="WBParaSite" id="ACAC_0001284601-mRNA-1">
    <property type="protein sequence ID" value="ACAC_0001284601-mRNA-1"/>
    <property type="gene ID" value="ACAC_0001284601"/>
</dbReference>
<evidence type="ECO:0000313" key="2">
    <source>
        <dbReference type="WBParaSite" id="ACAC_0001284601-mRNA-1"/>
    </source>
</evidence>
<reference evidence="2" key="2">
    <citation type="submission" date="2017-02" db="UniProtKB">
        <authorList>
            <consortium name="WormBaseParasite"/>
        </authorList>
    </citation>
    <scope>IDENTIFICATION</scope>
</reference>
<dbReference type="AlphaFoldDB" id="A0A0K0DME0"/>
<protein>
    <submittedName>
        <fullName evidence="2">Transcriptional regulator</fullName>
    </submittedName>
</protein>
<organism evidence="1 2">
    <name type="scientific">Angiostrongylus cantonensis</name>
    <name type="common">Rat lungworm</name>
    <dbReference type="NCBI Taxonomy" id="6313"/>
    <lineage>
        <taxon>Eukaryota</taxon>
        <taxon>Metazoa</taxon>
        <taxon>Ecdysozoa</taxon>
        <taxon>Nematoda</taxon>
        <taxon>Chromadorea</taxon>
        <taxon>Rhabditida</taxon>
        <taxon>Rhabditina</taxon>
        <taxon>Rhabditomorpha</taxon>
        <taxon>Strongyloidea</taxon>
        <taxon>Metastrongylidae</taxon>
        <taxon>Angiostrongylus</taxon>
    </lineage>
</organism>
<evidence type="ECO:0000313" key="1">
    <source>
        <dbReference type="Proteomes" id="UP000035642"/>
    </source>
</evidence>
<sequence>MKNKTYRLMEQEQSLDKFDLLGLPPIDDLSYTTDDAIEILEKRLSDLREVYHQSKLELLHMEKRRRKRAEKKSK</sequence>